<evidence type="ECO:0000256" key="4">
    <source>
        <dbReference type="ARBA" id="ARBA00022826"/>
    </source>
</evidence>
<feature type="region of interest" description="Disordered" evidence="7">
    <location>
        <begin position="753"/>
        <end position="1016"/>
    </location>
</feature>
<feature type="compositionally biased region" description="Low complexity" evidence="7">
    <location>
        <begin position="753"/>
        <end position="764"/>
    </location>
</feature>
<dbReference type="Pfam" id="PF00027">
    <property type="entry name" value="cNMP_binding"/>
    <property type="match status" value="1"/>
</dbReference>
<dbReference type="InterPro" id="IPR018488">
    <property type="entry name" value="cNMP-bd_CS"/>
</dbReference>
<keyword evidence="5" id="KW-0407">Ion channel</keyword>
<comment type="subcellular location">
    <subcellularLocation>
        <location evidence="1">Cell membrane</location>
        <topology evidence="1">Multi-pass membrane protein</topology>
    </subcellularLocation>
</comment>
<keyword evidence="6" id="KW-0630">Potassium</keyword>
<dbReference type="AlphaFoldDB" id="A0A5N3V2A1"/>
<feature type="compositionally biased region" description="Basic and acidic residues" evidence="7">
    <location>
        <begin position="121"/>
        <end position="133"/>
    </location>
</feature>
<feature type="domain" description="Cyclic nucleotide-binding" evidence="8">
    <location>
        <begin position="431"/>
        <end position="546"/>
    </location>
</feature>
<dbReference type="InterPro" id="IPR000595">
    <property type="entry name" value="cNMP-bd_dom"/>
</dbReference>
<evidence type="ECO:0000256" key="5">
    <source>
        <dbReference type="ARBA" id="ARBA00022882"/>
    </source>
</evidence>
<dbReference type="GO" id="GO:0035725">
    <property type="term" value="P:sodium ion transmembrane transport"/>
    <property type="evidence" value="ECO:0007669"/>
    <property type="project" value="TreeGrafter"/>
</dbReference>
<organism evidence="9 10">
    <name type="scientific">Muntiacus muntjak</name>
    <name type="common">Barking deer</name>
    <name type="synonym">Indian muntjac</name>
    <dbReference type="NCBI Taxonomy" id="9888"/>
    <lineage>
        <taxon>Eukaryota</taxon>
        <taxon>Metazoa</taxon>
        <taxon>Chordata</taxon>
        <taxon>Craniata</taxon>
        <taxon>Vertebrata</taxon>
        <taxon>Euteleostomi</taxon>
        <taxon>Mammalia</taxon>
        <taxon>Eutheria</taxon>
        <taxon>Laurasiatheria</taxon>
        <taxon>Artiodactyla</taxon>
        <taxon>Ruminantia</taxon>
        <taxon>Pecora</taxon>
        <taxon>Cervidae</taxon>
        <taxon>Muntiacinae</taxon>
        <taxon>Muntiacus</taxon>
    </lineage>
</organism>
<dbReference type="Gene3D" id="1.10.287.70">
    <property type="match status" value="1"/>
</dbReference>
<dbReference type="EMBL" id="VCEA01000003">
    <property type="protein sequence ID" value="KAB0342611.1"/>
    <property type="molecule type" value="Genomic_DNA"/>
</dbReference>
<dbReference type="CDD" id="cd00038">
    <property type="entry name" value="CAP_ED"/>
    <property type="match status" value="1"/>
</dbReference>
<keyword evidence="2" id="KW-0472">Membrane</keyword>
<dbReference type="PANTHER" id="PTHR45689:SF4">
    <property type="entry name" value="POTASSIUM_SODIUM HYPERPOLARIZATION-ACTIVATED CYCLIC NUCLEOTIDE-GATED CHANNEL 4"/>
    <property type="match status" value="1"/>
</dbReference>
<dbReference type="GO" id="GO:0030424">
    <property type="term" value="C:axon"/>
    <property type="evidence" value="ECO:0007669"/>
    <property type="project" value="TreeGrafter"/>
</dbReference>
<protein>
    <recommendedName>
        <fullName evidence="8">Cyclic nucleotide-binding domain-containing protein</fullName>
    </recommendedName>
</protein>
<keyword evidence="5" id="KW-0851">Voltage-gated channel</keyword>
<evidence type="ECO:0000256" key="7">
    <source>
        <dbReference type="SAM" id="MobiDB-lite"/>
    </source>
</evidence>
<proteinExistence type="predicted"/>
<evidence type="ECO:0000256" key="2">
    <source>
        <dbReference type="ARBA" id="ARBA00022475"/>
    </source>
</evidence>
<keyword evidence="10" id="KW-1185">Reference proteome</keyword>
<dbReference type="Pfam" id="PF08412">
    <property type="entry name" value="Ion_trans_N"/>
    <property type="match status" value="1"/>
</dbReference>
<evidence type="ECO:0000256" key="3">
    <source>
        <dbReference type="ARBA" id="ARBA00022538"/>
    </source>
</evidence>
<dbReference type="PROSITE" id="PS50042">
    <property type="entry name" value="CNMP_BINDING_3"/>
    <property type="match status" value="1"/>
</dbReference>
<dbReference type="FunFam" id="2.60.120.10:FF:000007">
    <property type="entry name" value="Putative potassium/sodium hyperpolarization-activated cyclic nucleotide-gated channel 2"/>
    <property type="match status" value="1"/>
</dbReference>
<feature type="compositionally biased region" description="Low complexity" evidence="7">
    <location>
        <begin position="861"/>
        <end position="872"/>
    </location>
</feature>
<dbReference type="FunFam" id="1.10.287.630:FF:000002">
    <property type="entry name" value="Potassium/sodium hyperpolarization-activated cyclic nucleotide-gated channel 4"/>
    <property type="match status" value="1"/>
</dbReference>
<keyword evidence="2" id="KW-1003">Cell membrane</keyword>
<dbReference type="GO" id="GO:0005249">
    <property type="term" value="F:voltage-gated potassium channel activity"/>
    <property type="evidence" value="ECO:0007669"/>
    <property type="project" value="TreeGrafter"/>
</dbReference>
<dbReference type="Gene3D" id="1.10.287.630">
    <property type="entry name" value="Helix hairpin bin"/>
    <property type="match status" value="1"/>
</dbReference>
<feature type="region of interest" description="Disordered" evidence="7">
    <location>
        <begin position="704"/>
        <end position="735"/>
    </location>
</feature>
<dbReference type="InterPro" id="IPR014710">
    <property type="entry name" value="RmlC-like_jellyroll"/>
</dbReference>
<feature type="compositionally biased region" description="Acidic residues" evidence="7">
    <location>
        <begin position="26"/>
        <end position="36"/>
    </location>
</feature>
<keyword evidence="3" id="KW-0633">Potassium transport</keyword>
<feature type="compositionally biased region" description="Low complexity" evidence="7">
    <location>
        <begin position="704"/>
        <end position="716"/>
    </location>
</feature>
<dbReference type="Gene3D" id="2.60.120.10">
    <property type="entry name" value="Jelly Rolls"/>
    <property type="match status" value="1"/>
</dbReference>
<keyword evidence="5" id="KW-0813">Transport</keyword>
<comment type="caution">
    <text evidence="9">The sequence shown here is derived from an EMBL/GenBank/DDBJ whole genome shotgun (WGS) entry which is preliminary data.</text>
</comment>
<feature type="region of interest" description="Disordered" evidence="7">
    <location>
        <begin position="1"/>
        <end position="182"/>
    </location>
</feature>
<sequence length="1016" mass="106806">MDKLPPSMRKRLYSLPQQVGAKAWIMDEEEDAEEEGAGGRQDPSRRSIRLRPLPSPSPSAAAGGTEPRGAAHGAADGEGSARGAGKSSTNGDCRRFRGSLASLGSRGGGGAGAGGGSSHGHLHDSVEERRLIAEGDASPGEDRTPPGLAAEPERSGASAQPAASPPPPPEQPPQPVPASCEQPSVDTAIKVEGGAAAGDQILPEAEVRLGQAGFMQRQFGAMLQPGVNKFSLRMFGSQKAVEREQERVKSAGFWIIHPYSDFRGVAFLGAGEKGLRLLGLPLSPAAHMCLCLQNNSWGKQYSYALFKAMSHMLCIGYGRQAPVGMSDVWLTMLSMIVGATCYAMFIGHATALIQSLDSSRRQYQEKYKQVEQYMSFHKLPPDTRQRIHDYYEHRYQGKMFDEESILGELSEPLREEIINFNCRKLVASMPLFANADPNFVTSMLTKLRFEVFQPGDYIIREGTIGKKMYFIQHGVVSVLTKGNKETKLADGSYFGEICLLTRGRRTASVRADTYCRLYSLSVDNFNEVLEEYPMMRRAFETVALDRLDRIGKKNSILLHKVQHDLNSGVFNYQENEIIQQIVQHDREMAHCAHRVQAAASATPTPTPVIWTPLIQAPLQAAAATTSVAIALTHHPRLPAAIFRPPPGPGLGGLGAGQTPRHLKRLQSLIPSALGSASPASSPSQVDTPSSSSFHIQQLAGFSAPAGLSPLLPSSSSSPPPGVGGSSPAPTPSTAAAAATAGFGHFHKALGGSLSSSDSPLLTPLQPGARSPQPFLPPPPSARSPSSSPGQLGQPPGELSPGLAVGPPSTPETPPRQPERLSLVAGASGGASPVAFTPRGGPSPPGHSPGPPRTFPSAPPRASGSHGSLLLPPASSPPPPQVPQRRGTPPLTPGRLTQDLKLISASQPALPQDGAQTLRRASPHSSGESVAAFPLFPRGGGGSGGSGGLGLPGRPYGAVPGQHVTLPRKTSSGSLPPPLSLFGARATSSGGPPLTAAPQREPGARSEPVRSKLPSNL</sequence>
<gene>
    <name evidence="9" type="ORF">FD754_019537</name>
</gene>
<dbReference type="GO" id="GO:0030425">
    <property type="term" value="C:dendrite"/>
    <property type="evidence" value="ECO:0007669"/>
    <property type="project" value="TreeGrafter"/>
</dbReference>
<accession>A0A5N3V2A1</accession>
<dbReference type="PROSITE" id="PS00888">
    <property type="entry name" value="CNMP_BINDING_1"/>
    <property type="match status" value="1"/>
</dbReference>
<dbReference type="GO" id="GO:0003254">
    <property type="term" value="P:regulation of membrane depolarization"/>
    <property type="evidence" value="ECO:0007669"/>
    <property type="project" value="TreeGrafter"/>
</dbReference>
<evidence type="ECO:0000313" key="10">
    <source>
        <dbReference type="Proteomes" id="UP000326458"/>
    </source>
</evidence>
<feature type="compositionally biased region" description="Low complexity" evidence="7">
    <location>
        <begin position="725"/>
        <end position="735"/>
    </location>
</feature>
<feature type="compositionally biased region" description="Low complexity" evidence="7">
    <location>
        <begin position="782"/>
        <end position="802"/>
    </location>
</feature>
<dbReference type="GO" id="GO:0098855">
    <property type="term" value="C:HCN channel complex"/>
    <property type="evidence" value="ECO:0007669"/>
    <property type="project" value="TreeGrafter"/>
</dbReference>
<dbReference type="InterPro" id="IPR051413">
    <property type="entry name" value="K/Na_HCN_channel"/>
</dbReference>
<keyword evidence="5" id="KW-0406">Ion transport</keyword>
<dbReference type="Proteomes" id="UP000326458">
    <property type="component" value="Unassembled WGS sequence"/>
</dbReference>
<dbReference type="SMART" id="SM00100">
    <property type="entry name" value="cNMP"/>
    <property type="match status" value="1"/>
</dbReference>
<feature type="compositionally biased region" description="Pro residues" evidence="7">
    <location>
        <begin position="163"/>
        <end position="176"/>
    </location>
</feature>
<dbReference type="SUPFAM" id="SSF51206">
    <property type="entry name" value="cAMP-binding domain-like"/>
    <property type="match status" value="1"/>
</dbReference>
<feature type="compositionally biased region" description="Pro residues" evidence="7">
    <location>
        <begin position="840"/>
        <end position="858"/>
    </location>
</feature>
<feature type="compositionally biased region" description="Gly residues" evidence="7">
    <location>
        <begin position="937"/>
        <end position="950"/>
    </location>
</feature>
<evidence type="ECO:0000313" key="9">
    <source>
        <dbReference type="EMBL" id="KAB0342611.1"/>
    </source>
</evidence>
<evidence type="ECO:0000259" key="8">
    <source>
        <dbReference type="PROSITE" id="PS50042"/>
    </source>
</evidence>
<keyword evidence="4" id="KW-0631">Potassium channel</keyword>
<feature type="region of interest" description="Disordered" evidence="7">
    <location>
        <begin position="672"/>
        <end position="692"/>
    </location>
</feature>
<dbReference type="PANTHER" id="PTHR45689">
    <property type="entry name" value="I[[H]] CHANNEL, ISOFORM E"/>
    <property type="match status" value="1"/>
</dbReference>
<dbReference type="SUPFAM" id="SSF81324">
    <property type="entry name" value="Voltage-gated potassium channels"/>
    <property type="match status" value="1"/>
</dbReference>
<dbReference type="InterPro" id="IPR018490">
    <property type="entry name" value="cNMP-bd_dom_sf"/>
</dbReference>
<name>A0A5N3V2A1_MUNMU</name>
<evidence type="ECO:0000256" key="6">
    <source>
        <dbReference type="ARBA" id="ARBA00022958"/>
    </source>
</evidence>
<reference evidence="9 10" key="1">
    <citation type="submission" date="2019-06" db="EMBL/GenBank/DDBJ databases">
        <title>Discovery of a novel chromosome fission-fusion reversal in muntjac.</title>
        <authorList>
            <person name="Mudd A.B."/>
            <person name="Bredeson J.V."/>
            <person name="Baum R."/>
            <person name="Hockemeyer D."/>
            <person name="Rokhsar D.S."/>
        </authorList>
    </citation>
    <scope>NUCLEOTIDE SEQUENCE [LARGE SCALE GENOMIC DNA]</scope>
    <source>
        <strain evidence="9">UTSW_UCB_Mm</strain>
        <tissue evidence="9">Fibroblast cell line</tissue>
    </source>
</reference>
<evidence type="ECO:0000256" key="1">
    <source>
        <dbReference type="ARBA" id="ARBA00004651"/>
    </source>
</evidence>
<dbReference type="InterPro" id="IPR013621">
    <property type="entry name" value="Ion_trans_N"/>
</dbReference>
<feature type="compositionally biased region" description="Gly residues" evidence="7">
    <location>
        <begin position="105"/>
        <end position="118"/>
    </location>
</feature>